<evidence type="ECO:0000313" key="2">
    <source>
        <dbReference type="Proteomes" id="UP000054217"/>
    </source>
</evidence>
<name>A0A0C3PZE9_PISTI</name>
<dbReference type="HOGENOM" id="CLU_1489570_0_0_1"/>
<dbReference type="AlphaFoldDB" id="A0A0C3PZE9"/>
<sequence length="181" mass="20563">MVHLLTNPWDETGRRQVLEVHHVESGSITHAYPFPFKPGSRPITVPALMGGCCAIRKQCLRRSNGTRGERMVPRNSKRLAMENRWMFIPYREDPGKRSQDAAYPKPPARRPVFATMDLKASLSFDTHLCTCKHGCEYLMLQVNHAFLLGINVFISMIHNLRLNDLSDDKTGPHYSHPPLSG</sequence>
<organism evidence="1 2">
    <name type="scientific">Pisolithus tinctorius Marx 270</name>
    <dbReference type="NCBI Taxonomy" id="870435"/>
    <lineage>
        <taxon>Eukaryota</taxon>
        <taxon>Fungi</taxon>
        <taxon>Dikarya</taxon>
        <taxon>Basidiomycota</taxon>
        <taxon>Agaricomycotina</taxon>
        <taxon>Agaricomycetes</taxon>
        <taxon>Agaricomycetidae</taxon>
        <taxon>Boletales</taxon>
        <taxon>Sclerodermatineae</taxon>
        <taxon>Pisolithaceae</taxon>
        <taxon>Pisolithus</taxon>
    </lineage>
</organism>
<dbReference type="EMBL" id="KN831944">
    <property type="protein sequence ID" value="KIO14789.1"/>
    <property type="molecule type" value="Genomic_DNA"/>
</dbReference>
<proteinExistence type="predicted"/>
<protein>
    <submittedName>
        <fullName evidence="1">Uncharacterized protein</fullName>
    </submittedName>
</protein>
<dbReference type="InParanoid" id="A0A0C3PZE9"/>
<reference evidence="1 2" key="1">
    <citation type="submission" date="2014-04" db="EMBL/GenBank/DDBJ databases">
        <authorList>
            <consortium name="DOE Joint Genome Institute"/>
            <person name="Kuo A."/>
            <person name="Kohler A."/>
            <person name="Costa M.D."/>
            <person name="Nagy L.G."/>
            <person name="Floudas D."/>
            <person name="Copeland A."/>
            <person name="Barry K.W."/>
            <person name="Cichocki N."/>
            <person name="Veneault-Fourrey C."/>
            <person name="LaButti K."/>
            <person name="Lindquist E.A."/>
            <person name="Lipzen A."/>
            <person name="Lundell T."/>
            <person name="Morin E."/>
            <person name="Murat C."/>
            <person name="Sun H."/>
            <person name="Tunlid A."/>
            <person name="Henrissat B."/>
            <person name="Grigoriev I.V."/>
            <person name="Hibbett D.S."/>
            <person name="Martin F."/>
            <person name="Nordberg H.P."/>
            <person name="Cantor M.N."/>
            <person name="Hua S.X."/>
        </authorList>
    </citation>
    <scope>NUCLEOTIDE SEQUENCE [LARGE SCALE GENOMIC DNA]</scope>
    <source>
        <strain evidence="1 2">Marx 270</strain>
    </source>
</reference>
<dbReference type="Proteomes" id="UP000054217">
    <property type="component" value="Unassembled WGS sequence"/>
</dbReference>
<keyword evidence="2" id="KW-1185">Reference proteome</keyword>
<evidence type="ECO:0000313" key="1">
    <source>
        <dbReference type="EMBL" id="KIO14789.1"/>
    </source>
</evidence>
<gene>
    <name evidence="1" type="ORF">M404DRAFT_187866</name>
</gene>
<accession>A0A0C3PZE9</accession>
<reference evidence="2" key="2">
    <citation type="submission" date="2015-01" db="EMBL/GenBank/DDBJ databases">
        <title>Evolutionary Origins and Diversification of the Mycorrhizal Mutualists.</title>
        <authorList>
            <consortium name="DOE Joint Genome Institute"/>
            <consortium name="Mycorrhizal Genomics Consortium"/>
            <person name="Kohler A."/>
            <person name="Kuo A."/>
            <person name="Nagy L.G."/>
            <person name="Floudas D."/>
            <person name="Copeland A."/>
            <person name="Barry K.W."/>
            <person name="Cichocki N."/>
            <person name="Veneault-Fourrey C."/>
            <person name="LaButti K."/>
            <person name="Lindquist E.A."/>
            <person name="Lipzen A."/>
            <person name="Lundell T."/>
            <person name="Morin E."/>
            <person name="Murat C."/>
            <person name="Riley R."/>
            <person name="Ohm R."/>
            <person name="Sun H."/>
            <person name="Tunlid A."/>
            <person name="Henrissat B."/>
            <person name="Grigoriev I.V."/>
            <person name="Hibbett D.S."/>
            <person name="Martin F."/>
        </authorList>
    </citation>
    <scope>NUCLEOTIDE SEQUENCE [LARGE SCALE GENOMIC DNA]</scope>
    <source>
        <strain evidence="2">Marx 270</strain>
    </source>
</reference>